<evidence type="ECO:0000313" key="2">
    <source>
        <dbReference type="Proteomes" id="UP000031866"/>
    </source>
</evidence>
<evidence type="ECO:0000313" key="1">
    <source>
        <dbReference type="EMBL" id="AJG97609.1"/>
    </source>
</evidence>
<dbReference type="RefSeq" id="WP_041894513.1">
    <property type="nucleotide sequence ID" value="NZ_CP010086.2"/>
</dbReference>
<proteinExistence type="predicted"/>
<dbReference type="KEGG" id="cbei:LF65_00988"/>
<dbReference type="OrthoDB" id="1917280at2"/>
<reference evidence="2" key="1">
    <citation type="submission" date="2014-12" db="EMBL/GenBank/DDBJ databases">
        <title>Genome sequence of Clostridium beijerinckii strain 59B.</title>
        <authorList>
            <person name="Little G.T."/>
            <person name="Minton N.P."/>
        </authorList>
    </citation>
    <scope>NUCLEOTIDE SEQUENCE [LARGE SCALE GENOMIC DNA]</scope>
    <source>
        <strain evidence="2">59B</strain>
    </source>
</reference>
<accession>A0A0B5Q5Y4</accession>
<dbReference type="EMBL" id="CP010086">
    <property type="protein sequence ID" value="AJG97609.1"/>
    <property type="molecule type" value="Genomic_DNA"/>
</dbReference>
<protein>
    <submittedName>
        <fullName evidence="1">Transcriptional regulator</fullName>
    </submittedName>
</protein>
<dbReference type="AlphaFoldDB" id="A0A0B5Q5Y4"/>
<name>A0A0B5Q5Y4_CLOBE</name>
<sequence length="132" mass="15654">MLDKEKVKELYLQGYNAVDIAFILNCKPDTVRQCIHRNLKEFKKSHLATKIRNKEIDRITRYEAKQYMSDAIFIKKNRSIYKTNSDGDIVIDVNIAPIVSFDTPKRLKNENSLKEIDKRIRKSNYRKDELFV</sequence>
<organism evidence="1 2">
    <name type="scientific">Clostridium beijerinckii</name>
    <name type="common">Clostridium MP</name>
    <dbReference type="NCBI Taxonomy" id="1520"/>
    <lineage>
        <taxon>Bacteria</taxon>
        <taxon>Bacillati</taxon>
        <taxon>Bacillota</taxon>
        <taxon>Clostridia</taxon>
        <taxon>Eubacteriales</taxon>
        <taxon>Clostridiaceae</taxon>
        <taxon>Clostridium</taxon>
    </lineage>
</organism>
<gene>
    <name evidence="1" type="ORF">LF65_00988</name>
</gene>
<dbReference type="Proteomes" id="UP000031866">
    <property type="component" value="Chromosome"/>
</dbReference>